<sequence>MKLLTYQAGNGPRVAVLTAAGVEDVVPETGDACAVIAAGGAPKTNGKPKPLSSVKLLAPIAELKRPVIAVGLNYKKHADEGARKRGRPVGVYPEIPVYFTKWIGSHNGPEGDILYHPITKELDYECELVIVIGRKGINIPKEKALDYVYGYTIMNEVSARDIQVRHLQWFKGKALDSFGPLGPWIVTADEVGDADNLAVQSRLNGQVRQKSNTNDMIFNIATVVSVLSEGFTLVPGDMIATGTPEGVGFAMDPPGLMKPGDVIECEIEKIGVLRNRVVAPKG</sequence>
<dbReference type="GO" id="GO:0016787">
    <property type="term" value="F:hydrolase activity"/>
    <property type="evidence" value="ECO:0007669"/>
    <property type="project" value="UniProtKB-KW"/>
</dbReference>
<keyword evidence="5" id="KW-0378">Hydrolase</keyword>
<dbReference type="EMBL" id="JACPUR010000034">
    <property type="protein sequence ID" value="MBI3128639.1"/>
    <property type="molecule type" value="Genomic_DNA"/>
</dbReference>
<dbReference type="InterPro" id="IPR036663">
    <property type="entry name" value="Fumarylacetoacetase_C_sf"/>
</dbReference>
<evidence type="ECO:0000259" key="4">
    <source>
        <dbReference type="Pfam" id="PF10370"/>
    </source>
</evidence>
<dbReference type="Proteomes" id="UP000782312">
    <property type="component" value="Unassembled WGS sequence"/>
</dbReference>
<dbReference type="Pfam" id="PF10370">
    <property type="entry name" value="Rv2993c-like_N"/>
    <property type="match status" value="1"/>
</dbReference>
<dbReference type="GO" id="GO:0019752">
    <property type="term" value="P:carboxylic acid metabolic process"/>
    <property type="evidence" value="ECO:0007669"/>
    <property type="project" value="UniProtKB-ARBA"/>
</dbReference>
<feature type="domain" description="Rv2993c-like N-terminal" evidence="4">
    <location>
        <begin position="1"/>
        <end position="59"/>
    </location>
</feature>
<dbReference type="InterPro" id="IPR011234">
    <property type="entry name" value="Fumarylacetoacetase-like_C"/>
</dbReference>
<dbReference type="GO" id="GO:0016853">
    <property type="term" value="F:isomerase activity"/>
    <property type="evidence" value="ECO:0007669"/>
    <property type="project" value="UniProtKB-ARBA"/>
</dbReference>
<dbReference type="Gene3D" id="3.90.850.10">
    <property type="entry name" value="Fumarylacetoacetase-like, C-terminal domain"/>
    <property type="match status" value="1"/>
</dbReference>
<gene>
    <name evidence="5" type="ORF">HYZ11_13630</name>
</gene>
<dbReference type="FunFam" id="3.90.850.10:FF:000002">
    <property type="entry name" value="2-hydroxyhepta-2,4-diene-1,7-dioate isomerase"/>
    <property type="match status" value="1"/>
</dbReference>
<evidence type="ECO:0000259" key="3">
    <source>
        <dbReference type="Pfam" id="PF01557"/>
    </source>
</evidence>
<comment type="similarity">
    <text evidence="1">Belongs to the FAH family.</text>
</comment>
<dbReference type="Pfam" id="PF01557">
    <property type="entry name" value="FAA_hydrolase"/>
    <property type="match status" value="1"/>
</dbReference>
<feature type="domain" description="Fumarylacetoacetase-like C-terminal" evidence="3">
    <location>
        <begin position="67"/>
        <end position="278"/>
    </location>
</feature>
<protein>
    <submittedName>
        <fullName evidence="5">Fumarylacetoacetate hydrolase family protein</fullName>
    </submittedName>
</protein>
<dbReference type="PANTHER" id="PTHR42796:SF4">
    <property type="entry name" value="FUMARYLACETOACETATE HYDROLASE DOMAIN-CONTAINING PROTEIN 2A"/>
    <property type="match status" value="1"/>
</dbReference>
<dbReference type="AlphaFoldDB" id="A0A932HZL2"/>
<dbReference type="SUPFAM" id="SSF56529">
    <property type="entry name" value="FAH"/>
    <property type="match status" value="1"/>
</dbReference>
<proteinExistence type="inferred from homology"/>
<evidence type="ECO:0000313" key="6">
    <source>
        <dbReference type="Proteomes" id="UP000782312"/>
    </source>
</evidence>
<dbReference type="PANTHER" id="PTHR42796">
    <property type="entry name" value="FUMARYLACETOACETATE HYDROLASE DOMAIN-CONTAINING PROTEIN 2A-RELATED"/>
    <property type="match status" value="1"/>
</dbReference>
<keyword evidence="2" id="KW-0479">Metal-binding</keyword>
<name>A0A932HZL2_UNCTE</name>
<evidence type="ECO:0000256" key="2">
    <source>
        <dbReference type="ARBA" id="ARBA00022723"/>
    </source>
</evidence>
<dbReference type="InterPro" id="IPR018833">
    <property type="entry name" value="Rv2993c-like_N"/>
</dbReference>
<reference evidence="5" key="1">
    <citation type="submission" date="2020-07" db="EMBL/GenBank/DDBJ databases">
        <title>Huge and variable diversity of episymbiotic CPR bacteria and DPANN archaea in groundwater ecosystems.</title>
        <authorList>
            <person name="He C.Y."/>
            <person name="Keren R."/>
            <person name="Whittaker M."/>
            <person name="Farag I.F."/>
            <person name="Doudna J."/>
            <person name="Cate J.H.D."/>
            <person name="Banfield J.F."/>
        </authorList>
    </citation>
    <scope>NUCLEOTIDE SEQUENCE</scope>
    <source>
        <strain evidence="5">NC_groundwater_763_Ag_S-0.2um_68_21</strain>
    </source>
</reference>
<dbReference type="InterPro" id="IPR051121">
    <property type="entry name" value="FAH"/>
</dbReference>
<accession>A0A932HZL2</accession>
<evidence type="ECO:0000313" key="5">
    <source>
        <dbReference type="EMBL" id="MBI3128639.1"/>
    </source>
</evidence>
<dbReference type="GO" id="GO:0046872">
    <property type="term" value="F:metal ion binding"/>
    <property type="evidence" value="ECO:0007669"/>
    <property type="project" value="UniProtKB-KW"/>
</dbReference>
<evidence type="ECO:0000256" key="1">
    <source>
        <dbReference type="ARBA" id="ARBA00010211"/>
    </source>
</evidence>
<organism evidence="5 6">
    <name type="scientific">Tectimicrobiota bacterium</name>
    <dbReference type="NCBI Taxonomy" id="2528274"/>
    <lineage>
        <taxon>Bacteria</taxon>
        <taxon>Pseudomonadati</taxon>
        <taxon>Nitrospinota/Tectimicrobiota group</taxon>
        <taxon>Candidatus Tectimicrobiota</taxon>
    </lineage>
</organism>
<comment type="caution">
    <text evidence="5">The sequence shown here is derived from an EMBL/GenBank/DDBJ whole genome shotgun (WGS) entry which is preliminary data.</text>
</comment>